<evidence type="ECO:0000259" key="9">
    <source>
        <dbReference type="Pfam" id="PF00593"/>
    </source>
</evidence>
<dbReference type="CDD" id="cd01347">
    <property type="entry name" value="ligand_gated_channel"/>
    <property type="match status" value="1"/>
</dbReference>
<name>A0A381ZQU6_9ZZZZ</name>
<evidence type="ECO:0000256" key="8">
    <source>
        <dbReference type="ARBA" id="ARBA00023237"/>
    </source>
</evidence>
<dbReference type="InterPro" id="IPR012910">
    <property type="entry name" value="Plug_dom"/>
</dbReference>
<keyword evidence="4" id="KW-0732">Signal</keyword>
<comment type="subcellular location">
    <subcellularLocation>
        <location evidence="1">Cell outer membrane</location>
        <topology evidence="1">Multi-pass membrane protein</topology>
    </subcellularLocation>
</comment>
<dbReference type="InterPro" id="IPR036942">
    <property type="entry name" value="Beta-barrel_TonB_sf"/>
</dbReference>
<dbReference type="PANTHER" id="PTHR30069:SF29">
    <property type="entry name" value="HEMOGLOBIN AND HEMOGLOBIN-HAPTOGLOBIN-BINDING PROTEIN 1-RELATED"/>
    <property type="match status" value="1"/>
</dbReference>
<dbReference type="Gene3D" id="2.170.130.10">
    <property type="entry name" value="TonB-dependent receptor, plug domain"/>
    <property type="match status" value="1"/>
</dbReference>
<keyword evidence="6" id="KW-0472">Membrane</keyword>
<gene>
    <name evidence="11" type="ORF">METZ01_LOCUS144499</name>
</gene>
<dbReference type="InterPro" id="IPR000531">
    <property type="entry name" value="Beta-barrel_TonB"/>
</dbReference>
<keyword evidence="7" id="KW-0675">Receptor</keyword>
<keyword evidence="2" id="KW-0813">Transport</keyword>
<sequence>MKIKILILIFIFSFTKLFADNIPVIVIAPGKSVQSYSTVGSSVSVLDKKTLENSDEFFLGDILDNGLPGMNYFQSGGHGTTSGIQLRGLPKRYSTVYIDGVKMSDPSSSDNSFYFSSIMNNAIDRVEILKGSQSSLYGSSAIGGTVNIFTKKGGKGKNKKFEITNGSNGTNNILLSYDGSNEKHDYYIGANKFVTDGISAMNDEKPGNDDDKYKNDGIVVNYGYKINDNLKFESGMRYSDSFLNYDEVTQGRDDSNNSTDDTELSYNLKLVHDGGKFKNTLVYNKTDIERATKTYTNSSKNYYGYRDAINLIGEYNINLDTKIVYGLDNEFDKAKFQKDWPTDYLTSDESVHSQYFDVQFRPREKLYSTLGFRRDDHTTAGSYTTGRGTVAYKLDNLSKIRASYGTGIRYPTLYDYFYGTVVKNKEDLDPEKSKSFDIGYETNFEKINTNFNISAFKITYDNPLEGWESNADNGNTYVQKNSKGKIKSKGIELSTLWKPKNNFNIGLNYNYNETYDGADCDDPDADSTKCIDSAMVRVPRHEITSAVNYKINENLSNKLIVRYSGERRDYGNGNNNYADVILDDYITFDYSAKYRLFNTYDLFFNAKNLFDQNYEEAWLYSTMGRAFNFGIRKIY</sequence>
<keyword evidence="3" id="KW-0812">Transmembrane</keyword>
<evidence type="ECO:0000259" key="10">
    <source>
        <dbReference type="Pfam" id="PF07715"/>
    </source>
</evidence>
<dbReference type="GO" id="GO:0044718">
    <property type="term" value="P:siderophore transmembrane transport"/>
    <property type="evidence" value="ECO:0007669"/>
    <property type="project" value="TreeGrafter"/>
</dbReference>
<feature type="domain" description="TonB-dependent receptor plug" evidence="10">
    <location>
        <begin position="38"/>
        <end position="145"/>
    </location>
</feature>
<dbReference type="SUPFAM" id="SSF56935">
    <property type="entry name" value="Porins"/>
    <property type="match status" value="1"/>
</dbReference>
<evidence type="ECO:0008006" key="12">
    <source>
        <dbReference type="Google" id="ProtNLM"/>
    </source>
</evidence>
<evidence type="ECO:0000256" key="2">
    <source>
        <dbReference type="ARBA" id="ARBA00022448"/>
    </source>
</evidence>
<evidence type="ECO:0000256" key="3">
    <source>
        <dbReference type="ARBA" id="ARBA00022692"/>
    </source>
</evidence>
<reference evidence="11" key="1">
    <citation type="submission" date="2018-05" db="EMBL/GenBank/DDBJ databases">
        <authorList>
            <person name="Lanie J.A."/>
            <person name="Ng W.-L."/>
            <person name="Kazmierczak K.M."/>
            <person name="Andrzejewski T.M."/>
            <person name="Davidsen T.M."/>
            <person name="Wayne K.J."/>
            <person name="Tettelin H."/>
            <person name="Glass J.I."/>
            <person name="Rusch D."/>
            <person name="Podicherti R."/>
            <person name="Tsui H.-C.T."/>
            <person name="Winkler M.E."/>
        </authorList>
    </citation>
    <scope>NUCLEOTIDE SEQUENCE</scope>
</reference>
<dbReference type="PANTHER" id="PTHR30069">
    <property type="entry name" value="TONB-DEPENDENT OUTER MEMBRANE RECEPTOR"/>
    <property type="match status" value="1"/>
</dbReference>
<dbReference type="InterPro" id="IPR037066">
    <property type="entry name" value="Plug_dom_sf"/>
</dbReference>
<evidence type="ECO:0000256" key="6">
    <source>
        <dbReference type="ARBA" id="ARBA00023136"/>
    </source>
</evidence>
<evidence type="ECO:0000256" key="5">
    <source>
        <dbReference type="ARBA" id="ARBA00023077"/>
    </source>
</evidence>
<feature type="domain" description="TonB-dependent receptor-like beta-barrel" evidence="9">
    <location>
        <begin position="209"/>
        <end position="609"/>
    </location>
</feature>
<dbReference type="PROSITE" id="PS52016">
    <property type="entry name" value="TONB_DEPENDENT_REC_3"/>
    <property type="match status" value="1"/>
</dbReference>
<evidence type="ECO:0000256" key="1">
    <source>
        <dbReference type="ARBA" id="ARBA00004571"/>
    </source>
</evidence>
<dbReference type="GO" id="GO:0015344">
    <property type="term" value="F:siderophore uptake transmembrane transporter activity"/>
    <property type="evidence" value="ECO:0007669"/>
    <property type="project" value="TreeGrafter"/>
</dbReference>
<organism evidence="11">
    <name type="scientific">marine metagenome</name>
    <dbReference type="NCBI Taxonomy" id="408172"/>
    <lineage>
        <taxon>unclassified sequences</taxon>
        <taxon>metagenomes</taxon>
        <taxon>ecological metagenomes</taxon>
    </lineage>
</organism>
<keyword evidence="8" id="KW-0998">Cell outer membrane</keyword>
<evidence type="ECO:0000256" key="7">
    <source>
        <dbReference type="ARBA" id="ARBA00023170"/>
    </source>
</evidence>
<dbReference type="GO" id="GO:0009279">
    <property type="term" value="C:cell outer membrane"/>
    <property type="evidence" value="ECO:0007669"/>
    <property type="project" value="UniProtKB-SubCell"/>
</dbReference>
<proteinExistence type="predicted"/>
<evidence type="ECO:0000256" key="4">
    <source>
        <dbReference type="ARBA" id="ARBA00022729"/>
    </source>
</evidence>
<dbReference type="Pfam" id="PF00593">
    <property type="entry name" value="TonB_dep_Rec_b-barrel"/>
    <property type="match status" value="1"/>
</dbReference>
<protein>
    <recommendedName>
        <fullName evidence="12">TonB-dependent receptor plug domain-containing protein</fullName>
    </recommendedName>
</protein>
<dbReference type="Pfam" id="PF07715">
    <property type="entry name" value="Plug"/>
    <property type="match status" value="1"/>
</dbReference>
<dbReference type="InterPro" id="IPR039426">
    <property type="entry name" value="TonB-dep_rcpt-like"/>
</dbReference>
<accession>A0A381ZQU6</accession>
<dbReference type="AlphaFoldDB" id="A0A381ZQU6"/>
<dbReference type="Gene3D" id="2.40.170.20">
    <property type="entry name" value="TonB-dependent receptor, beta-barrel domain"/>
    <property type="match status" value="1"/>
</dbReference>
<dbReference type="EMBL" id="UINC01022308">
    <property type="protein sequence ID" value="SVA91645.1"/>
    <property type="molecule type" value="Genomic_DNA"/>
</dbReference>
<keyword evidence="5" id="KW-0798">TonB box</keyword>
<evidence type="ECO:0000313" key="11">
    <source>
        <dbReference type="EMBL" id="SVA91645.1"/>
    </source>
</evidence>